<protein>
    <submittedName>
        <fullName evidence="13">Uncharacterized protein</fullName>
    </submittedName>
</protein>
<feature type="transmembrane region" description="Helical" evidence="10">
    <location>
        <begin position="441"/>
        <end position="459"/>
    </location>
</feature>
<keyword evidence="3 10" id="KW-0812">Transmembrane</keyword>
<dbReference type="SMART" id="SM00382">
    <property type="entry name" value="AAA"/>
    <property type="match status" value="1"/>
</dbReference>
<evidence type="ECO:0000256" key="3">
    <source>
        <dbReference type="ARBA" id="ARBA00022692"/>
    </source>
</evidence>
<dbReference type="InterPro" id="IPR039421">
    <property type="entry name" value="Type_1_exporter"/>
</dbReference>
<dbReference type="Gene3D" id="3.40.50.300">
    <property type="entry name" value="P-loop containing nucleotide triphosphate hydrolases"/>
    <property type="match status" value="1"/>
</dbReference>
<feature type="transmembrane region" description="Helical" evidence="10">
    <location>
        <begin position="27"/>
        <end position="51"/>
    </location>
</feature>
<feature type="domain" description="ABC transmembrane type-1" evidence="12">
    <location>
        <begin position="302"/>
        <end position="583"/>
    </location>
</feature>
<dbReference type="PROSITE" id="PS00211">
    <property type="entry name" value="ABC_TRANSPORTER_1"/>
    <property type="match status" value="1"/>
</dbReference>
<feature type="region of interest" description="Disordered" evidence="9">
    <location>
        <begin position="91"/>
        <end position="136"/>
    </location>
</feature>
<dbReference type="AlphaFoldDB" id="A0AAD7UHG2"/>
<dbReference type="Pfam" id="PF00664">
    <property type="entry name" value="ABC_membrane"/>
    <property type="match status" value="1"/>
</dbReference>
<evidence type="ECO:0000256" key="10">
    <source>
        <dbReference type="SAM" id="Phobius"/>
    </source>
</evidence>
<dbReference type="GO" id="GO:0005743">
    <property type="term" value="C:mitochondrial inner membrane"/>
    <property type="evidence" value="ECO:0007669"/>
    <property type="project" value="TreeGrafter"/>
</dbReference>
<feature type="transmembrane region" description="Helical" evidence="10">
    <location>
        <begin position="339"/>
        <end position="363"/>
    </location>
</feature>
<dbReference type="InterPro" id="IPR011527">
    <property type="entry name" value="ABC1_TM_dom"/>
</dbReference>
<evidence type="ECO:0000256" key="5">
    <source>
        <dbReference type="ARBA" id="ARBA00022741"/>
    </source>
</evidence>
<dbReference type="InterPro" id="IPR017871">
    <property type="entry name" value="ABC_transporter-like_CS"/>
</dbReference>
<keyword evidence="2" id="KW-0813">Transport</keyword>
<keyword evidence="14" id="KW-1185">Reference proteome</keyword>
<accession>A0AAD7UHG2</accession>
<dbReference type="GO" id="GO:0005524">
    <property type="term" value="F:ATP binding"/>
    <property type="evidence" value="ECO:0007669"/>
    <property type="project" value="UniProtKB-KW"/>
</dbReference>
<dbReference type="FunFam" id="3.40.50.300:FF:000218">
    <property type="entry name" value="Multidrug ABC transporter ATP-binding protein"/>
    <property type="match status" value="1"/>
</dbReference>
<dbReference type="InterPro" id="IPR036640">
    <property type="entry name" value="ABC1_TM_sf"/>
</dbReference>
<dbReference type="EMBL" id="JAQMWT010000252">
    <property type="protein sequence ID" value="KAJ8606746.1"/>
    <property type="molecule type" value="Genomic_DNA"/>
</dbReference>
<dbReference type="Pfam" id="PF00005">
    <property type="entry name" value="ABC_tran"/>
    <property type="match status" value="1"/>
</dbReference>
<gene>
    <name evidence="13" type="ORF">CTAYLR_009737</name>
</gene>
<evidence type="ECO:0000256" key="6">
    <source>
        <dbReference type="ARBA" id="ARBA00022840"/>
    </source>
</evidence>
<organism evidence="13 14">
    <name type="scientific">Chrysophaeum taylorii</name>
    <dbReference type="NCBI Taxonomy" id="2483200"/>
    <lineage>
        <taxon>Eukaryota</taxon>
        <taxon>Sar</taxon>
        <taxon>Stramenopiles</taxon>
        <taxon>Ochrophyta</taxon>
        <taxon>Pelagophyceae</taxon>
        <taxon>Pelagomonadales</taxon>
        <taxon>Pelagomonadaceae</taxon>
        <taxon>Chrysophaeum</taxon>
    </lineage>
</organism>
<evidence type="ECO:0000313" key="14">
    <source>
        <dbReference type="Proteomes" id="UP001230188"/>
    </source>
</evidence>
<feature type="transmembrane region" description="Helical" evidence="10">
    <location>
        <begin position="63"/>
        <end position="86"/>
    </location>
</feature>
<evidence type="ECO:0000259" key="11">
    <source>
        <dbReference type="PROSITE" id="PS50893"/>
    </source>
</evidence>
<dbReference type="FunFam" id="1.20.1560.10:FF:000215">
    <property type="entry name" value="ABC transporter B family member 4"/>
    <property type="match status" value="1"/>
</dbReference>
<dbReference type="InterPro" id="IPR046349">
    <property type="entry name" value="C1-like_sf"/>
</dbReference>
<proteinExistence type="predicted"/>
<dbReference type="SUPFAM" id="SSF52540">
    <property type="entry name" value="P-loop containing nucleoside triphosphate hydrolases"/>
    <property type="match status" value="1"/>
</dbReference>
<feature type="transmembrane region" description="Helical" evidence="10">
    <location>
        <begin position="297"/>
        <end position="319"/>
    </location>
</feature>
<dbReference type="Gene3D" id="1.20.1560.10">
    <property type="entry name" value="ABC transporter type 1, transmembrane domain"/>
    <property type="match status" value="1"/>
</dbReference>
<evidence type="ECO:0000256" key="8">
    <source>
        <dbReference type="ARBA" id="ARBA00023136"/>
    </source>
</evidence>
<feature type="compositionally biased region" description="Polar residues" evidence="9">
    <location>
        <begin position="113"/>
        <end position="126"/>
    </location>
</feature>
<dbReference type="Pfam" id="PF03107">
    <property type="entry name" value="C1_2"/>
    <property type="match status" value="1"/>
</dbReference>
<dbReference type="PANTHER" id="PTHR43394">
    <property type="entry name" value="ATP-DEPENDENT PERMEASE MDL1, MITOCHONDRIAL"/>
    <property type="match status" value="1"/>
</dbReference>
<comment type="subcellular location">
    <subcellularLocation>
        <location evidence="1">Membrane</location>
        <topology evidence="1">Multi-pass membrane protein</topology>
    </subcellularLocation>
</comment>
<feature type="transmembrane region" description="Helical" evidence="10">
    <location>
        <begin position="417"/>
        <end position="435"/>
    </location>
</feature>
<evidence type="ECO:0000259" key="12">
    <source>
        <dbReference type="PROSITE" id="PS50929"/>
    </source>
</evidence>
<dbReference type="InterPro" id="IPR027417">
    <property type="entry name" value="P-loop_NTPase"/>
</dbReference>
<dbReference type="PANTHER" id="PTHR43394:SF5">
    <property type="entry name" value="ABC TRANSPORTER B FAMILY"/>
    <property type="match status" value="1"/>
</dbReference>
<dbReference type="GO" id="GO:0015421">
    <property type="term" value="F:ABC-type oligopeptide transporter activity"/>
    <property type="evidence" value="ECO:0007669"/>
    <property type="project" value="TreeGrafter"/>
</dbReference>
<evidence type="ECO:0000313" key="13">
    <source>
        <dbReference type="EMBL" id="KAJ8606746.1"/>
    </source>
</evidence>
<evidence type="ECO:0000256" key="7">
    <source>
        <dbReference type="ARBA" id="ARBA00022989"/>
    </source>
</evidence>
<dbReference type="InterPro" id="IPR003593">
    <property type="entry name" value="AAA+_ATPase"/>
</dbReference>
<dbReference type="SUPFAM" id="SSF90123">
    <property type="entry name" value="ABC transporter transmembrane region"/>
    <property type="match status" value="1"/>
</dbReference>
<evidence type="ECO:0000256" key="1">
    <source>
        <dbReference type="ARBA" id="ARBA00004141"/>
    </source>
</evidence>
<evidence type="ECO:0000256" key="2">
    <source>
        <dbReference type="ARBA" id="ARBA00022448"/>
    </source>
</evidence>
<dbReference type="PROSITE" id="PS50893">
    <property type="entry name" value="ABC_TRANSPORTER_2"/>
    <property type="match status" value="1"/>
</dbReference>
<comment type="caution">
    <text evidence="13">The sequence shown here is derived from an EMBL/GenBank/DDBJ whole genome shotgun (WGS) entry which is preliminary data.</text>
</comment>
<dbReference type="SUPFAM" id="SSF57889">
    <property type="entry name" value="Cysteine-rich domain"/>
    <property type="match status" value="1"/>
</dbReference>
<dbReference type="GO" id="GO:0090374">
    <property type="term" value="P:oligopeptide export from mitochondrion"/>
    <property type="evidence" value="ECO:0007669"/>
    <property type="project" value="TreeGrafter"/>
</dbReference>
<dbReference type="InterPro" id="IPR003439">
    <property type="entry name" value="ABC_transporter-like_ATP-bd"/>
</dbReference>
<sequence>MSSSYSVGVVDMVRATAATEHENKRRIVWVFGGVLVASHAVDVASGTWLFLTGDSRGTSPRRSAGDVLVLAVARAVLFPLLAALSVRKTPVEEERPSSASGPPPLEDGYVRLNGTNPRQQYDNNDGPTRPKRSIPEEKKTSGLLSLMFVVSTACQVYVGVKVNRYEWRRDAKTAEVVLMCSSVLWTNVAAFAAREIIQELTREEALYLPKVHAHGLVYDPTVCRHWCDLCQTPIRTGGAYRCKLCDFDVCLQCATRDDAATVGENVLRTDSTTRHTEALSSAAYLARAARLASTRRTALSTAIAVLGAYSALSLALPSYQGKIIDHIIDGNRRAFALAAQTYLLLMVLQGALRAVSAACFSIVSRSVLYEIRTQLFRAMLRQDIAFFDGTTSGHLSSRLTNDANAMMAPIDASLSSLLYNSVMLVGGIAMCFYTSYALSMLAFVVVGPITTLWQAYSVWSKRLTRRVLAAWAEANAIATEALAHVRTVKAFAAEASETARYVEACAEGLRLGVKDALGYGATTALAGYLDLGTGVLILWYGGLLVLGGGDSLTVGQLIQFQLYWNLMNSAYQALQGLVTSFTRAAAAAEKVFGLVDALPDIDTRLSSSSSSSSLSPVVDWPVRGDLQLDSVEFWYAMRPDKLVLDSLDLAIPANTTCALVGRSGGGKSTIVSMLLRFYDPKSGVVRLDGVDVRTLDVRRYRRRFGVVMQDTPLMARSIKTNIAYGLESEPTLGEVEAAAKKAYAYDFVSAMRDGFDTRVGERGGRLSGGQRQRIAISRVFLRQPKIVLLDEATSALDEESQAAVQKSLDALIARGGSTVVLVAHRLTTVVAADKIAVVDSGRIIEQGTHHSLVSKHDGIYAALVKRQLAKAAQHLDDDDVDTSLQQKAKKHLEGGNDSVDALIDEIGITTTPP</sequence>
<keyword evidence="6" id="KW-0067">ATP-binding</keyword>
<evidence type="ECO:0000256" key="9">
    <source>
        <dbReference type="SAM" id="MobiDB-lite"/>
    </source>
</evidence>
<keyword evidence="7 10" id="KW-1133">Transmembrane helix</keyword>
<feature type="domain" description="ABC transporter" evidence="11">
    <location>
        <begin position="626"/>
        <end position="865"/>
    </location>
</feature>
<dbReference type="Proteomes" id="UP001230188">
    <property type="component" value="Unassembled WGS sequence"/>
</dbReference>
<dbReference type="PROSITE" id="PS50929">
    <property type="entry name" value="ABC_TM1F"/>
    <property type="match status" value="1"/>
</dbReference>
<keyword evidence="5" id="KW-0547">Nucleotide-binding</keyword>
<evidence type="ECO:0000256" key="4">
    <source>
        <dbReference type="ARBA" id="ARBA00022737"/>
    </source>
</evidence>
<dbReference type="InterPro" id="IPR004146">
    <property type="entry name" value="DC1"/>
</dbReference>
<dbReference type="GO" id="GO:0016887">
    <property type="term" value="F:ATP hydrolysis activity"/>
    <property type="evidence" value="ECO:0007669"/>
    <property type="project" value="InterPro"/>
</dbReference>
<keyword evidence="8 10" id="KW-0472">Membrane</keyword>
<name>A0AAD7UHG2_9STRA</name>
<keyword evidence="4" id="KW-0677">Repeat</keyword>
<reference evidence="13" key="1">
    <citation type="submission" date="2023-01" db="EMBL/GenBank/DDBJ databases">
        <title>Metagenome sequencing of chrysophaentin producing Chrysophaeum taylorii.</title>
        <authorList>
            <person name="Davison J."/>
            <person name="Bewley C."/>
        </authorList>
    </citation>
    <scope>NUCLEOTIDE SEQUENCE</scope>
    <source>
        <strain evidence="13">NIES-1699</strain>
    </source>
</reference>